<protein>
    <recommendedName>
        <fullName evidence="4">Pectate lyase domain-containing protein</fullName>
    </recommendedName>
</protein>
<feature type="chain" id="PRO_5039482340" description="Pectate lyase domain-containing protein" evidence="3">
    <location>
        <begin position="22"/>
        <end position="627"/>
    </location>
</feature>
<dbReference type="AlphaFoldDB" id="A0A9D9D957"/>
<evidence type="ECO:0000256" key="1">
    <source>
        <dbReference type="ARBA" id="ARBA00023239"/>
    </source>
</evidence>
<gene>
    <name evidence="5" type="ORF">IAC78_01285</name>
</gene>
<feature type="domain" description="Pectate lyase" evidence="4">
    <location>
        <begin position="317"/>
        <end position="531"/>
    </location>
</feature>
<sequence>MVFKKHSRFALVLLSSLALVACDFSSTSSETSSSSSSSSSKESSTSLVESSSSQSSNSSSQTSEVSSESSSSLNSITSGSSISSETSSSISSSSSSSSSTSSETDLFEATAYPSENKIEIQLSNAEKVTSLDCFYSSNNKTYIKVDNELVQLDKSRIAVLGLKEGTYSVKLVPNSSEDEALIINDIKVTDLDRSGYAHFNRTEGIGAYNLDGTLKEDAEVIYVNDENKNTVELKIGSKTYKGLGNILDEADKAKTPLDIRILGSINANQFKEKEYEVLDEDKNPSEYPERFVNEWEDKYTQLEGLQSKIYGGLDNNSAKDYYENTNGITFELETKSKDTDTSINMMVLQNAQDITIEGVFSDATINQWGLNIKRSSSIEVSNLTFKDYPEDACAFDGESSDVSETTNIFFHHNTILKGKNNWDLTFEQDKHEGDGGNDIKYISNYTSAYNRFIECHKTGLIGGNDSSYSANITIHHNYYQGYKDSQRMPLARRANVHMYNNYYNGGSVNQDFRAEAYGLSENNYFENCNRPYKLDSSDTRGYIKSYQDYLVNCGNVKADVVDKRDEDISAKCFPFNGNKDKDYSNFDTDPELFYYDETNNKSDVELMLEAKDVKAYLTEHSGLNYCL</sequence>
<proteinExistence type="predicted"/>
<feature type="signal peptide" evidence="3">
    <location>
        <begin position="1"/>
        <end position="21"/>
    </location>
</feature>
<dbReference type="InterPro" id="IPR011050">
    <property type="entry name" value="Pectin_lyase_fold/virulence"/>
</dbReference>
<feature type="region of interest" description="Disordered" evidence="2">
    <location>
        <begin position="27"/>
        <end position="103"/>
    </location>
</feature>
<dbReference type="Proteomes" id="UP000823629">
    <property type="component" value="Unassembled WGS sequence"/>
</dbReference>
<reference evidence="5" key="2">
    <citation type="journal article" date="2021" name="PeerJ">
        <title>Extensive microbial diversity within the chicken gut microbiome revealed by metagenomics and culture.</title>
        <authorList>
            <person name="Gilroy R."/>
            <person name="Ravi A."/>
            <person name="Getino M."/>
            <person name="Pursley I."/>
            <person name="Horton D.L."/>
            <person name="Alikhan N.F."/>
            <person name="Baker D."/>
            <person name="Gharbi K."/>
            <person name="Hall N."/>
            <person name="Watson M."/>
            <person name="Adriaenssens E.M."/>
            <person name="Foster-Nyarko E."/>
            <person name="Jarju S."/>
            <person name="Secka A."/>
            <person name="Antonio M."/>
            <person name="Oren A."/>
            <person name="Chaudhuri R.R."/>
            <person name="La Ragione R."/>
            <person name="Hildebrand F."/>
            <person name="Pallen M.J."/>
        </authorList>
    </citation>
    <scope>NUCLEOTIDE SEQUENCE</scope>
    <source>
        <strain evidence="5">1748</strain>
    </source>
</reference>
<dbReference type="SUPFAM" id="SSF51126">
    <property type="entry name" value="Pectin lyase-like"/>
    <property type="match status" value="1"/>
</dbReference>
<evidence type="ECO:0000313" key="6">
    <source>
        <dbReference type="Proteomes" id="UP000823629"/>
    </source>
</evidence>
<keyword evidence="1" id="KW-0456">Lyase</keyword>
<dbReference type="SMART" id="SM00656">
    <property type="entry name" value="Amb_all"/>
    <property type="match status" value="1"/>
</dbReference>
<dbReference type="PROSITE" id="PS51257">
    <property type="entry name" value="PROKAR_LIPOPROTEIN"/>
    <property type="match status" value="1"/>
</dbReference>
<dbReference type="InterPro" id="IPR012334">
    <property type="entry name" value="Pectin_lyas_fold"/>
</dbReference>
<evidence type="ECO:0000313" key="5">
    <source>
        <dbReference type="EMBL" id="MBO8414102.1"/>
    </source>
</evidence>
<dbReference type="GO" id="GO:0005576">
    <property type="term" value="C:extracellular region"/>
    <property type="evidence" value="ECO:0007669"/>
    <property type="project" value="UniProtKB-SubCell"/>
</dbReference>
<evidence type="ECO:0000256" key="2">
    <source>
        <dbReference type="SAM" id="MobiDB-lite"/>
    </source>
</evidence>
<dbReference type="EMBL" id="JADING010000037">
    <property type="protein sequence ID" value="MBO8414102.1"/>
    <property type="molecule type" value="Genomic_DNA"/>
</dbReference>
<evidence type="ECO:0000256" key="3">
    <source>
        <dbReference type="SAM" id="SignalP"/>
    </source>
</evidence>
<comment type="caution">
    <text evidence="5">The sequence shown here is derived from an EMBL/GenBank/DDBJ whole genome shotgun (WGS) entry which is preliminary data.</text>
</comment>
<name>A0A9D9D957_9BACL</name>
<reference evidence="5" key="1">
    <citation type="submission" date="2020-10" db="EMBL/GenBank/DDBJ databases">
        <authorList>
            <person name="Gilroy R."/>
        </authorList>
    </citation>
    <scope>NUCLEOTIDE SEQUENCE</scope>
    <source>
        <strain evidence="5">1748</strain>
    </source>
</reference>
<dbReference type="Gene3D" id="2.160.20.10">
    <property type="entry name" value="Single-stranded right-handed beta-helix, Pectin lyase-like"/>
    <property type="match status" value="1"/>
</dbReference>
<evidence type="ECO:0000259" key="4">
    <source>
        <dbReference type="SMART" id="SM00656"/>
    </source>
</evidence>
<dbReference type="GO" id="GO:0016829">
    <property type="term" value="F:lyase activity"/>
    <property type="evidence" value="ECO:0007669"/>
    <property type="project" value="UniProtKB-KW"/>
</dbReference>
<accession>A0A9D9D957</accession>
<dbReference type="GO" id="GO:0000272">
    <property type="term" value="P:polysaccharide catabolic process"/>
    <property type="evidence" value="ECO:0007669"/>
    <property type="project" value="UniProtKB-KW"/>
</dbReference>
<organism evidence="5 6">
    <name type="scientific">Candidatus Scatoplasma merdavium</name>
    <dbReference type="NCBI Taxonomy" id="2840932"/>
    <lineage>
        <taxon>Bacteria</taxon>
        <taxon>Bacillati</taxon>
        <taxon>Bacillota</taxon>
        <taxon>Bacilli</taxon>
        <taxon>Bacillales</taxon>
        <taxon>Candidatus Scatoplasma</taxon>
    </lineage>
</organism>
<dbReference type="InterPro" id="IPR002022">
    <property type="entry name" value="Pec_lyase"/>
</dbReference>
<keyword evidence="3" id="KW-0732">Signal</keyword>